<dbReference type="Pfam" id="PF00800">
    <property type="entry name" value="PDT"/>
    <property type="match status" value="1"/>
</dbReference>
<keyword evidence="12" id="KW-1185">Reference proteome</keyword>
<feature type="domain" description="Prephenate dehydratase" evidence="9">
    <location>
        <begin position="6"/>
        <end position="184"/>
    </location>
</feature>
<evidence type="ECO:0000256" key="2">
    <source>
        <dbReference type="ARBA" id="ARBA00013147"/>
    </source>
</evidence>
<dbReference type="InterPro" id="IPR002912">
    <property type="entry name" value="ACT_dom"/>
</dbReference>
<dbReference type="AlphaFoldDB" id="A0A521EBZ5"/>
<evidence type="ECO:0000256" key="4">
    <source>
        <dbReference type="ARBA" id="ARBA00023141"/>
    </source>
</evidence>
<dbReference type="OrthoDB" id="9802281at2"/>
<reference evidence="11 12" key="1">
    <citation type="submission" date="2017-05" db="EMBL/GenBank/DDBJ databases">
        <authorList>
            <person name="Varghese N."/>
            <person name="Submissions S."/>
        </authorList>
    </citation>
    <scope>NUCLEOTIDE SEQUENCE [LARGE SCALE GENOMIC DNA]</scope>
    <source>
        <strain evidence="11 12">DSM 27040</strain>
    </source>
</reference>
<keyword evidence="6" id="KW-0456">Lyase</keyword>
<dbReference type="EC" id="4.2.1.51" evidence="2"/>
<dbReference type="PROSITE" id="PS51171">
    <property type="entry name" value="PREPHENATE_DEHYDR_3"/>
    <property type="match status" value="1"/>
</dbReference>
<dbReference type="Gene3D" id="3.40.190.10">
    <property type="entry name" value="Periplasmic binding protein-like II"/>
    <property type="match status" value="2"/>
</dbReference>
<dbReference type="InterPro" id="IPR008242">
    <property type="entry name" value="Chor_mutase/pphenate_deHydtase"/>
</dbReference>
<comment type="catalytic activity">
    <reaction evidence="7">
        <text>prephenate + H(+) = 3-phenylpyruvate + CO2 + H2O</text>
        <dbReference type="Rhea" id="RHEA:21648"/>
        <dbReference type="ChEBI" id="CHEBI:15377"/>
        <dbReference type="ChEBI" id="CHEBI:15378"/>
        <dbReference type="ChEBI" id="CHEBI:16526"/>
        <dbReference type="ChEBI" id="CHEBI:18005"/>
        <dbReference type="ChEBI" id="CHEBI:29934"/>
        <dbReference type="EC" id="4.2.1.51"/>
    </reaction>
</comment>
<keyword evidence="4" id="KW-0057">Aromatic amino acid biosynthesis</keyword>
<dbReference type="PANTHER" id="PTHR21022:SF19">
    <property type="entry name" value="PREPHENATE DEHYDRATASE-RELATED"/>
    <property type="match status" value="1"/>
</dbReference>
<dbReference type="Gene3D" id="3.30.70.260">
    <property type="match status" value="1"/>
</dbReference>
<dbReference type="SUPFAM" id="SSF55021">
    <property type="entry name" value="ACT-like"/>
    <property type="match status" value="1"/>
</dbReference>
<evidence type="ECO:0000256" key="6">
    <source>
        <dbReference type="ARBA" id="ARBA00023239"/>
    </source>
</evidence>
<comment type="pathway">
    <text evidence="1">Amino-acid biosynthesis; L-phenylalanine biosynthesis; phenylpyruvate from prephenate: step 1/1.</text>
</comment>
<accession>A0A521EBZ5</accession>
<keyword evidence="3" id="KW-0028">Amino-acid biosynthesis</keyword>
<dbReference type="Proteomes" id="UP000319040">
    <property type="component" value="Unassembled WGS sequence"/>
</dbReference>
<name>A0A521EBZ5_SACCC</name>
<evidence type="ECO:0000256" key="1">
    <source>
        <dbReference type="ARBA" id="ARBA00004741"/>
    </source>
</evidence>
<dbReference type="PIRSF" id="PIRSF001500">
    <property type="entry name" value="Chor_mut_pdt_Ppr"/>
    <property type="match status" value="1"/>
</dbReference>
<feature type="domain" description="ACT" evidence="10">
    <location>
        <begin position="203"/>
        <end position="279"/>
    </location>
</feature>
<evidence type="ECO:0000313" key="11">
    <source>
        <dbReference type="EMBL" id="SMO81456.1"/>
    </source>
</evidence>
<evidence type="ECO:0000256" key="7">
    <source>
        <dbReference type="ARBA" id="ARBA00047848"/>
    </source>
</evidence>
<gene>
    <name evidence="11" type="ORF">SAMN06265379_108122</name>
</gene>
<sequence length="301" mass="34078">MKQTKKAAIQGGGGSNHEIAAKAYFNTEDIEMVECNTFEEIFSTLKKDSSVYGIIAIENTLVGSILQNYTLLKDSGLVIIGEYKLRIKHQLLALPGQSIEDITEVHSHPMALAQCAEFFKQYPHIKMISRDDTALSGKWIRDNQLKGMAAIAPQLAAEKYDLEIIAKDIETNKRNFTRFLIISDKGKIEVEELLVANKVNKSSLVFSLPHSEGSLSKVLSVLAFYNINLSKIQSLPIVGHEWEYMFYIDLVFDDYNRYLQSLDAIRPLTKNLKNLGEYHVCKRSFDTVSNDNRSLSEQKTF</sequence>
<dbReference type="RefSeq" id="WP_142534168.1">
    <property type="nucleotide sequence ID" value="NZ_FXTB01000008.1"/>
</dbReference>
<dbReference type="EMBL" id="FXTB01000008">
    <property type="protein sequence ID" value="SMO81456.1"/>
    <property type="molecule type" value="Genomic_DNA"/>
</dbReference>
<evidence type="ECO:0000256" key="5">
    <source>
        <dbReference type="ARBA" id="ARBA00023222"/>
    </source>
</evidence>
<evidence type="ECO:0000313" key="12">
    <source>
        <dbReference type="Proteomes" id="UP000319040"/>
    </source>
</evidence>
<evidence type="ECO:0000259" key="10">
    <source>
        <dbReference type="PROSITE" id="PS51671"/>
    </source>
</evidence>
<keyword evidence="5" id="KW-0584">Phenylalanine biosynthesis</keyword>
<dbReference type="PANTHER" id="PTHR21022">
    <property type="entry name" value="PREPHENATE DEHYDRATASE P PROTEIN"/>
    <property type="match status" value="1"/>
</dbReference>
<dbReference type="GO" id="GO:0009094">
    <property type="term" value="P:L-phenylalanine biosynthetic process"/>
    <property type="evidence" value="ECO:0007669"/>
    <property type="project" value="UniProtKB-UniPathway"/>
</dbReference>
<dbReference type="GO" id="GO:0005737">
    <property type="term" value="C:cytoplasm"/>
    <property type="evidence" value="ECO:0007669"/>
    <property type="project" value="TreeGrafter"/>
</dbReference>
<dbReference type="InterPro" id="IPR045865">
    <property type="entry name" value="ACT-like_dom_sf"/>
</dbReference>
<evidence type="ECO:0000256" key="3">
    <source>
        <dbReference type="ARBA" id="ARBA00022605"/>
    </source>
</evidence>
<feature type="site" description="Essential for prephenate dehydratase activity" evidence="8">
    <location>
        <position position="177"/>
    </location>
</feature>
<evidence type="ECO:0000259" key="9">
    <source>
        <dbReference type="PROSITE" id="PS51171"/>
    </source>
</evidence>
<evidence type="ECO:0000256" key="8">
    <source>
        <dbReference type="PIRSR" id="PIRSR001500-2"/>
    </source>
</evidence>
<dbReference type="InterPro" id="IPR001086">
    <property type="entry name" value="Preph_deHydtase"/>
</dbReference>
<dbReference type="UniPathway" id="UPA00121">
    <property type="reaction ID" value="UER00345"/>
</dbReference>
<organism evidence="11 12">
    <name type="scientific">Saccharicrinis carchari</name>
    <dbReference type="NCBI Taxonomy" id="1168039"/>
    <lineage>
        <taxon>Bacteria</taxon>
        <taxon>Pseudomonadati</taxon>
        <taxon>Bacteroidota</taxon>
        <taxon>Bacteroidia</taxon>
        <taxon>Marinilabiliales</taxon>
        <taxon>Marinilabiliaceae</taxon>
        <taxon>Saccharicrinis</taxon>
    </lineage>
</organism>
<dbReference type="CDD" id="cd13631">
    <property type="entry name" value="PBP2_Ct-PDT_like"/>
    <property type="match status" value="1"/>
</dbReference>
<proteinExistence type="predicted"/>
<dbReference type="CDD" id="cd04905">
    <property type="entry name" value="ACT_CM-PDT"/>
    <property type="match status" value="1"/>
</dbReference>
<dbReference type="SUPFAM" id="SSF53850">
    <property type="entry name" value="Periplasmic binding protein-like II"/>
    <property type="match status" value="1"/>
</dbReference>
<protein>
    <recommendedName>
        <fullName evidence="2">prephenate dehydratase</fullName>
        <ecNumber evidence="2">4.2.1.51</ecNumber>
    </recommendedName>
</protein>
<dbReference type="PROSITE" id="PS51671">
    <property type="entry name" value="ACT"/>
    <property type="match status" value="1"/>
</dbReference>
<dbReference type="GO" id="GO:0004664">
    <property type="term" value="F:prephenate dehydratase activity"/>
    <property type="evidence" value="ECO:0007669"/>
    <property type="project" value="UniProtKB-EC"/>
</dbReference>